<dbReference type="AlphaFoldDB" id="A0A5C6YU09"/>
<organism evidence="4 5">
    <name type="scientific">Aequorivita lipolytica</name>
    <dbReference type="NCBI Taxonomy" id="153267"/>
    <lineage>
        <taxon>Bacteria</taxon>
        <taxon>Pseudomonadati</taxon>
        <taxon>Bacteroidota</taxon>
        <taxon>Flavobacteriia</taxon>
        <taxon>Flavobacteriales</taxon>
        <taxon>Flavobacteriaceae</taxon>
        <taxon>Aequorivita</taxon>
    </lineage>
</organism>
<evidence type="ECO:0000256" key="1">
    <source>
        <dbReference type="ARBA" id="ARBA00022729"/>
    </source>
</evidence>
<evidence type="ECO:0000313" key="4">
    <source>
        <dbReference type="EMBL" id="TXD70759.1"/>
    </source>
</evidence>
<proteinExistence type="predicted"/>
<dbReference type="Proteomes" id="UP000321945">
    <property type="component" value="Unassembled WGS sequence"/>
</dbReference>
<feature type="signal peptide" evidence="2">
    <location>
        <begin position="1"/>
        <end position="21"/>
    </location>
</feature>
<name>A0A5C6YU09_9FLAO</name>
<evidence type="ECO:0000313" key="5">
    <source>
        <dbReference type="Proteomes" id="UP000321945"/>
    </source>
</evidence>
<evidence type="ECO:0000259" key="3">
    <source>
        <dbReference type="Pfam" id="PF18962"/>
    </source>
</evidence>
<protein>
    <submittedName>
        <fullName evidence="4">T9SS type A sorting domain-containing protein</fullName>
    </submittedName>
</protein>
<keyword evidence="1 2" id="KW-0732">Signal</keyword>
<accession>A0A5C6YU09</accession>
<gene>
    <name evidence="4" type="ORF">ESV24_01310</name>
</gene>
<dbReference type="Pfam" id="PF18962">
    <property type="entry name" value="Por_Secre_tail"/>
    <property type="match status" value="1"/>
</dbReference>
<dbReference type="RefSeq" id="WP_111813669.1">
    <property type="nucleotide sequence ID" value="NZ_CBCRZQ010000001.1"/>
</dbReference>
<dbReference type="InterPro" id="IPR026444">
    <property type="entry name" value="Secre_tail"/>
</dbReference>
<comment type="caution">
    <text evidence="4">The sequence shown here is derived from an EMBL/GenBank/DDBJ whole genome shotgun (WGS) entry which is preliminary data.</text>
</comment>
<dbReference type="InterPro" id="IPR011042">
    <property type="entry name" value="6-blade_b-propeller_TolB-like"/>
</dbReference>
<feature type="domain" description="Secretion system C-terminal sorting" evidence="3">
    <location>
        <begin position="280"/>
        <end position="347"/>
    </location>
</feature>
<dbReference type="EMBL" id="VORU01000001">
    <property type="protein sequence ID" value="TXD70759.1"/>
    <property type="molecule type" value="Genomic_DNA"/>
</dbReference>
<feature type="chain" id="PRO_5023152056" evidence="2">
    <location>
        <begin position="22"/>
        <end position="349"/>
    </location>
</feature>
<reference evidence="4 5" key="1">
    <citation type="submission" date="2019-08" db="EMBL/GenBank/DDBJ databases">
        <title>Genome of Aequorivita lipolytica Y10-2 (type strain).</title>
        <authorList>
            <person name="Bowman J.P."/>
        </authorList>
    </citation>
    <scope>NUCLEOTIDE SEQUENCE [LARGE SCALE GENOMIC DNA]</scope>
    <source>
        <strain evidence="4 5">Y10-2</strain>
    </source>
</reference>
<evidence type="ECO:0000256" key="2">
    <source>
        <dbReference type="SAM" id="SignalP"/>
    </source>
</evidence>
<keyword evidence="5" id="KW-1185">Reference proteome</keyword>
<dbReference type="SUPFAM" id="SSF101898">
    <property type="entry name" value="NHL repeat"/>
    <property type="match status" value="1"/>
</dbReference>
<dbReference type="OrthoDB" id="9805017at2"/>
<dbReference type="NCBIfam" id="TIGR04183">
    <property type="entry name" value="Por_Secre_tail"/>
    <property type="match status" value="1"/>
</dbReference>
<dbReference type="Gene3D" id="2.120.10.30">
    <property type="entry name" value="TolB, C-terminal domain"/>
    <property type="match status" value="1"/>
</dbReference>
<sequence length="349" mass="38083">MKKIIFFSVLSISLFAQNIWAQDFQNNFRSVASHAYVQNSFGEYGTVPLAGPYYPPDNVISTNTFTMLGGDFNDEDVLYVIVYIDPDYLLGIVELNTGTVNYAATLSGVVAPQFLSQLSYNFTNDTYYVLSHDPNNNTGTQFYSLNINTGVLTPIGSGTGLANGVAMEIDNNGIVYAADANTGNLYTIDINTGLGTVLGNMSPNGFYPVQSGLSVDRSTNVMYASLPYRNGVIWNQYYTVDLATGTLTHLGQGLSRRNNLFAIASDNLGINDTSLNRLSVYPNPASSVIHIYNPNGIVLKTAKLYDVLGRDTGATLENSEMNIENLTKGMYMLQLETENGATTRKIVKE</sequence>